<dbReference type="VEuPathDB" id="FungiDB:I7I51_05943"/>
<accession>A0A8A1MKK1</accession>
<evidence type="ECO:0000313" key="1">
    <source>
        <dbReference type="EMBL" id="QSS65102.1"/>
    </source>
</evidence>
<organism evidence="1 2">
    <name type="scientific">Ajellomyces capsulatus</name>
    <name type="common">Darling's disease fungus</name>
    <name type="synonym">Histoplasma capsulatum</name>
    <dbReference type="NCBI Taxonomy" id="5037"/>
    <lineage>
        <taxon>Eukaryota</taxon>
        <taxon>Fungi</taxon>
        <taxon>Dikarya</taxon>
        <taxon>Ascomycota</taxon>
        <taxon>Pezizomycotina</taxon>
        <taxon>Eurotiomycetes</taxon>
        <taxon>Eurotiomycetidae</taxon>
        <taxon>Onygenales</taxon>
        <taxon>Ajellomycetaceae</taxon>
        <taxon>Histoplasma</taxon>
    </lineage>
</organism>
<name>A0A8A1MKK1_AJECA</name>
<dbReference type="EMBL" id="CP069115">
    <property type="protein sequence ID" value="QSS65102.1"/>
    <property type="molecule type" value="Genomic_DNA"/>
</dbReference>
<proteinExistence type="predicted"/>
<dbReference type="Proteomes" id="UP000663671">
    <property type="component" value="Chromosome 3"/>
</dbReference>
<protein>
    <submittedName>
        <fullName evidence="1">Uncharacterized protein</fullName>
    </submittedName>
</protein>
<sequence>MDALQSYQQDRSTYDNNVYTLKSTYYDSIFKLYTTHLTESEGLGCCSEYIMTQFKDWSMISDLRTFQHRESAYLNAHI</sequence>
<dbReference type="AlphaFoldDB" id="A0A8A1MKK1"/>
<evidence type="ECO:0000313" key="2">
    <source>
        <dbReference type="Proteomes" id="UP000663671"/>
    </source>
</evidence>
<gene>
    <name evidence="1" type="ORF">I7I51_05943</name>
</gene>
<dbReference type="OrthoDB" id="5403634at2759"/>
<reference evidence="1" key="1">
    <citation type="submission" date="2021-01" db="EMBL/GenBank/DDBJ databases">
        <title>Chromosome-level genome assembly of a human fungal pathogen reveals clustering of transcriptionally co-regulated genes.</title>
        <authorList>
            <person name="Voorhies M."/>
            <person name="Cohen S."/>
            <person name="Shea T.P."/>
            <person name="Petrus S."/>
            <person name="Munoz J.F."/>
            <person name="Poplawski S."/>
            <person name="Goldman W.E."/>
            <person name="Michael T."/>
            <person name="Cuomo C.A."/>
            <person name="Sil A."/>
            <person name="Beyhan S."/>
        </authorList>
    </citation>
    <scope>NUCLEOTIDE SEQUENCE</scope>
    <source>
        <strain evidence="1">WU24</strain>
    </source>
</reference>